<evidence type="ECO:0008006" key="9">
    <source>
        <dbReference type="Google" id="ProtNLM"/>
    </source>
</evidence>
<dbReference type="Proteomes" id="UP000553632">
    <property type="component" value="Unassembled WGS sequence"/>
</dbReference>
<dbReference type="GO" id="GO:0016831">
    <property type="term" value="F:carboxy-lyase activity"/>
    <property type="evidence" value="ECO:0007669"/>
    <property type="project" value="UniProtKB-KW"/>
</dbReference>
<feature type="non-terminal residue" evidence="7">
    <location>
        <position position="299"/>
    </location>
</feature>
<dbReference type="SUPFAM" id="SSF53383">
    <property type="entry name" value="PLP-dependent transferases"/>
    <property type="match status" value="1"/>
</dbReference>
<name>A0A7J6SHR8_PEROL</name>
<comment type="caution">
    <text evidence="7">The sequence shown here is derived from an EMBL/GenBank/DDBJ whole genome shotgun (WGS) entry which is preliminary data.</text>
</comment>
<dbReference type="OMA" id="CTTHEDR"/>
<sequence>IEDRMEAIVMDALGKALGLGEEFLHTSGMGGGIIQNTASDALVAVVAAARTAMHLKVLSDSSKQPGGDQRGCTLQFVAYMSDQTHFCAEKACRVAGVRFRKASARGLNISMSCEGDELGIGHGPRFIASSLDETGNFPVNVARLKEAIAKDREQGLTPILFIANYGATNTCAVDPLDELGLLCREEGIMLHVDAAYGGTALILDSFRGDAAKIRANADSVNVNGSKWLGTGFSSAFLWVKDRRHLTATFGSLGKEPSMTRDAREGLNISRWSLPVYSKFRALRLWTVMQYFGIEQLRAC</sequence>
<keyword evidence="8" id="KW-1185">Reference proteome</keyword>
<dbReference type="InterPro" id="IPR002129">
    <property type="entry name" value="PyrdxlP-dep_de-COase"/>
</dbReference>
<dbReference type="GO" id="GO:0005737">
    <property type="term" value="C:cytoplasm"/>
    <property type="evidence" value="ECO:0007669"/>
    <property type="project" value="TreeGrafter"/>
</dbReference>
<dbReference type="Pfam" id="PF00282">
    <property type="entry name" value="Pyridoxal_deC"/>
    <property type="match status" value="2"/>
</dbReference>
<keyword evidence="3 5" id="KW-0663">Pyridoxal phosphate</keyword>
<reference evidence="7 8" key="1">
    <citation type="submission" date="2020-04" db="EMBL/GenBank/DDBJ databases">
        <title>Perkinsus olseni comparative genomics.</title>
        <authorList>
            <person name="Bogema D.R."/>
        </authorList>
    </citation>
    <scope>NUCLEOTIDE SEQUENCE [LARGE SCALE GENOMIC DNA]</scope>
    <source>
        <strain evidence="7 8">ATCC PRA-207</strain>
    </source>
</reference>
<keyword evidence="2" id="KW-0210">Decarboxylase</keyword>
<dbReference type="PANTHER" id="PTHR11999:SF70">
    <property type="entry name" value="MIP05841P"/>
    <property type="match status" value="1"/>
</dbReference>
<evidence type="ECO:0000256" key="3">
    <source>
        <dbReference type="ARBA" id="ARBA00022898"/>
    </source>
</evidence>
<dbReference type="GO" id="GO:0006520">
    <property type="term" value="P:amino acid metabolic process"/>
    <property type="evidence" value="ECO:0007669"/>
    <property type="project" value="InterPro"/>
</dbReference>
<dbReference type="Gene3D" id="3.40.640.10">
    <property type="entry name" value="Type I PLP-dependent aspartate aminotransferase-like (Major domain)"/>
    <property type="match status" value="1"/>
</dbReference>
<comment type="cofactor">
    <cofactor evidence="1 5 6">
        <name>pyridoxal 5'-phosphate</name>
        <dbReference type="ChEBI" id="CHEBI:597326"/>
    </cofactor>
</comment>
<dbReference type="GO" id="GO:0030170">
    <property type="term" value="F:pyridoxal phosphate binding"/>
    <property type="evidence" value="ECO:0007669"/>
    <property type="project" value="InterPro"/>
</dbReference>
<dbReference type="AlphaFoldDB" id="A0A7J6SHR8"/>
<evidence type="ECO:0000256" key="6">
    <source>
        <dbReference type="RuleBase" id="RU000382"/>
    </source>
</evidence>
<evidence type="ECO:0000256" key="1">
    <source>
        <dbReference type="ARBA" id="ARBA00001933"/>
    </source>
</evidence>
<gene>
    <name evidence="7" type="ORF">FOZ63_004213</name>
</gene>
<dbReference type="InterPro" id="IPR010977">
    <property type="entry name" value="Aromatic_deC"/>
</dbReference>
<evidence type="ECO:0000313" key="7">
    <source>
        <dbReference type="EMBL" id="KAF4732524.1"/>
    </source>
</evidence>
<comment type="similarity">
    <text evidence="6">Belongs to the group II decarboxylase family.</text>
</comment>
<feature type="modified residue" description="N6-(pyridoxal phosphate)lysine" evidence="5">
    <location>
        <position position="226"/>
    </location>
</feature>
<dbReference type="EMBL" id="JABANO010017997">
    <property type="protein sequence ID" value="KAF4732524.1"/>
    <property type="molecule type" value="Genomic_DNA"/>
</dbReference>
<feature type="non-terminal residue" evidence="7">
    <location>
        <position position="1"/>
    </location>
</feature>
<dbReference type="InterPro" id="IPR015421">
    <property type="entry name" value="PyrdxlP-dep_Trfase_major"/>
</dbReference>
<organism evidence="7 8">
    <name type="scientific">Perkinsus olseni</name>
    <name type="common">Perkinsus atlanticus</name>
    <dbReference type="NCBI Taxonomy" id="32597"/>
    <lineage>
        <taxon>Eukaryota</taxon>
        <taxon>Sar</taxon>
        <taxon>Alveolata</taxon>
        <taxon>Perkinsozoa</taxon>
        <taxon>Perkinsea</taxon>
        <taxon>Perkinsida</taxon>
        <taxon>Perkinsidae</taxon>
        <taxon>Perkinsus</taxon>
    </lineage>
</organism>
<protein>
    <recommendedName>
        <fullName evidence="9">Glutamate decarboxylase 2</fullName>
    </recommendedName>
</protein>
<evidence type="ECO:0000256" key="5">
    <source>
        <dbReference type="PIRSR" id="PIRSR602129-50"/>
    </source>
</evidence>
<dbReference type="InterPro" id="IPR015424">
    <property type="entry name" value="PyrdxlP-dep_Trfase"/>
</dbReference>
<keyword evidence="4 6" id="KW-0456">Lyase</keyword>
<evidence type="ECO:0000313" key="8">
    <source>
        <dbReference type="Proteomes" id="UP000553632"/>
    </source>
</evidence>
<dbReference type="PRINTS" id="PR00800">
    <property type="entry name" value="YHDCRBOXLASE"/>
</dbReference>
<proteinExistence type="inferred from homology"/>
<dbReference type="GO" id="GO:0019752">
    <property type="term" value="P:carboxylic acid metabolic process"/>
    <property type="evidence" value="ECO:0007669"/>
    <property type="project" value="InterPro"/>
</dbReference>
<evidence type="ECO:0000256" key="2">
    <source>
        <dbReference type="ARBA" id="ARBA00022793"/>
    </source>
</evidence>
<dbReference type="PANTHER" id="PTHR11999">
    <property type="entry name" value="GROUP II PYRIDOXAL-5-PHOSPHATE DECARBOXYLASE"/>
    <property type="match status" value="1"/>
</dbReference>
<accession>A0A7J6SHR8</accession>
<evidence type="ECO:0000256" key="4">
    <source>
        <dbReference type="ARBA" id="ARBA00023239"/>
    </source>
</evidence>